<dbReference type="AlphaFoldDB" id="A0A4Q2DA74"/>
<feature type="compositionally biased region" description="Polar residues" evidence="1">
    <location>
        <begin position="106"/>
        <end position="121"/>
    </location>
</feature>
<dbReference type="EMBL" id="SDEE01000428">
    <property type="protein sequence ID" value="RXW16533.1"/>
    <property type="molecule type" value="Genomic_DNA"/>
</dbReference>
<dbReference type="PANTHER" id="PTHR38248">
    <property type="entry name" value="FUNK1 6"/>
    <property type="match status" value="1"/>
</dbReference>
<organism evidence="3 4">
    <name type="scientific">Candolleomyces aberdarensis</name>
    <dbReference type="NCBI Taxonomy" id="2316362"/>
    <lineage>
        <taxon>Eukaryota</taxon>
        <taxon>Fungi</taxon>
        <taxon>Dikarya</taxon>
        <taxon>Basidiomycota</taxon>
        <taxon>Agaricomycotina</taxon>
        <taxon>Agaricomycetes</taxon>
        <taxon>Agaricomycetidae</taxon>
        <taxon>Agaricales</taxon>
        <taxon>Agaricineae</taxon>
        <taxon>Psathyrellaceae</taxon>
        <taxon>Candolleomyces</taxon>
    </lineage>
</organism>
<evidence type="ECO:0000256" key="1">
    <source>
        <dbReference type="SAM" id="MobiDB-lite"/>
    </source>
</evidence>
<dbReference type="SUPFAM" id="SSF56112">
    <property type="entry name" value="Protein kinase-like (PK-like)"/>
    <property type="match status" value="1"/>
</dbReference>
<name>A0A4Q2DA74_9AGAR</name>
<evidence type="ECO:0000313" key="3">
    <source>
        <dbReference type="EMBL" id="RXW16533.1"/>
    </source>
</evidence>
<feature type="compositionally biased region" description="Acidic residues" evidence="1">
    <location>
        <begin position="137"/>
        <end position="162"/>
    </location>
</feature>
<feature type="domain" description="Fungal-type protein kinase" evidence="2">
    <location>
        <begin position="327"/>
        <end position="694"/>
    </location>
</feature>
<evidence type="ECO:0000313" key="4">
    <source>
        <dbReference type="Proteomes" id="UP000290288"/>
    </source>
</evidence>
<dbReference type="InterPro" id="IPR040976">
    <property type="entry name" value="Pkinase_fungal"/>
</dbReference>
<evidence type="ECO:0000259" key="2">
    <source>
        <dbReference type="Pfam" id="PF17667"/>
    </source>
</evidence>
<keyword evidence="4" id="KW-1185">Reference proteome</keyword>
<gene>
    <name evidence="3" type="ORF">EST38_g9330</name>
</gene>
<feature type="region of interest" description="Disordered" evidence="1">
    <location>
        <begin position="273"/>
        <end position="300"/>
    </location>
</feature>
<reference evidence="3 4" key="1">
    <citation type="submission" date="2019-01" db="EMBL/GenBank/DDBJ databases">
        <title>Draft genome sequence of Psathyrella aberdarensis IHI B618.</title>
        <authorList>
            <person name="Buettner E."/>
            <person name="Kellner H."/>
        </authorList>
    </citation>
    <scope>NUCLEOTIDE SEQUENCE [LARGE SCALE GENOMIC DNA]</scope>
    <source>
        <strain evidence="3 4">IHI B618</strain>
    </source>
</reference>
<protein>
    <recommendedName>
        <fullName evidence="2">Fungal-type protein kinase domain-containing protein</fullName>
    </recommendedName>
</protein>
<accession>A0A4Q2DA74</accession>
<feature type="region of interest" description="Disordered" evidence="1">
    <location>
        <begin position="1"/>
        <end position="166"/>
    </location>
</feature>
<sequence length="997" mass="112171">MSLAPTLDDDGDQNRVPEPNKPSASLRNTGDRDVADLQVKVNQSHPATTTTTPSQSPAPDSNDPALKETQQPVSADAGHTFGLSNATDNASNKSASVLPIAGEQTGAISNTQNNGNTSRKSPPSPDRVNLEQVEFSDSSDEEDADGVENLSDDDWYTSDEDSPTATPQFRSMLKRQNRRIKASLKTYYCYPFTKETLYKDVAEDERIDDFLKSSPLYDQQQKCWVGLRKQRGNPKLSRSEVIDSVAAIISSVIEELGGVGGRRHVMKTDGVKLYHEDEEGAQNKQDREQEEHERDSVEGDYSSPSLVIVAEGPSFERPEGDPRGIGFANVTTCVDVVSGNGDNVSAELLGRHAIYARQIFIQQPNRRFVRTFVLSNDGILFFHFDRSGLHAKFIGGYHSDSVKTFVRLIIGLSLLNEEALGLDSSVQWKVDAQGRKKSGTLKITDDDTKVTQVYKLASVRPSHQLHVQMAARLIAWVVWDHGKKKERLVVRDDWREIEDNTGGGVAAQTSEYEILKKMRNLDGVSQMFSYEAMQGGWQTKDSGVNCSAPPGQPCNRSRYPSNWICSRSVMETYGPVISHFKSEMQLLCAVRDAIEGHRNLYLKAQSVHCDVGSMHIAFGKPDAPPGRRGILVNLVPAKPISTLSGDTVALGDPFFLSVGLLVNAYSLQHSSSETVLPHDYLDDLQSFFYTIASIMYQYDSSGQEQDPMPRFLQEWESSLYSLRKHRVFKQQLLLAKIPVDPLKHLGRSWSKASRKLLKVFHEYSCEMGNKKEKIRYEADHVGWQTKNFEAVDYVPQENRKSYYARRWGENRIRSRIVTELYGKDIHRYESERELLCHRNFYSKAGLLHRDIAWANIVFGNPRAPPGQEGILIDLDIAKLVSEFKPEADVIQGHCLFFSIGILINGISGETGDKFLTHDYLDDLQSLFYVLASIMYFYDGPSQKQRPFGRFMQEWLKHQHCGSYSLMEEHLELKKNFILSEQPTDPCKLGVGRYTDAC</sequence>
<feature type="compositionally biased region" description="Polar residues" evidence="1">
    <location>
        <begin position="82"/>
        <end position="95"/>
    </location>
</feature>
<dbReference type="InterPro" id="IPR011009">
    <property type="entry name" value="Kinase-like_dom_sf"/>
</dbReference>
<feature type="domain" description="Fungal-type protein kinase" evidence="2">
    <location>
        <begin position="787"/>
        <end position="933"/>
    </location>
</feature>
<dbReference type="PANTHER" id="PTHR38248:SF2">
    <property type="entry name" value="FUNK1 11"/>
    <property type="match status" value="1"/>
</dbReference>
<feature type="compositionally biased region" description="Low complexity" evidence="1">
    <location>
        <begin position="43"/>
        <end position="61"/>
    </location>
</feature>
<dbReference type="OrthoDB" id="5592585at2759"/>
<feature type="compositionally biased region" description="Basic and acidic residues" evidence="1">
    <location>
        <begin position="284"/>
        <end position="297"/>
    </location>
</feature>
<comment type="caution">
    <text evidence="3">The sequence shown here is derived from an EMBL/GenBank/DDBJ whole genome shotgun (WGS) entry which is preliminary data.</text>
</comment>
<proteinExistence type="predicted"/>
<dbReference type="Proteomes" id="UP000290288">
    <property type="component" value="Unassembled WGS sequence"/>
</dbReference>
<dbReference type="Pfam" id="PF17667">
    <property type="entry name" value="Pkinase_fungal"/>
    <property type="match status" value="2"/>
</dbReference>